<keyword evidence="1" id="KW-1015">Disulfide bond</keyword>
<evidence type="ECO:0000313" key="4">
    <source>
        <dbReference type="Proteomes" id="UP000197781"/>
    </source>
</evidence>
<gene>
    <name evidence="3" type="ORF">BP422_20160</name>
</gene>
<dbReference type="GO" id="GO:0016491">
    <property type="term" value="F:oxidoreductase activity"/>
    <property type="evidence" value="ECO:0007669"/>
    <property type="project" value="InterPro"/>
</dbReference>
<proteinExistence type="predicted"/>
<evidence type="ECO:0000259" key="2">
    <source>
        <dbReference type="PROSITE" id="PS51352"/>
    </source>
</evidence>
<dbReference type="PANTHER" id="PTHR42852">
    <property type="entry name" value="THIOL:DISULFIDE INTERCHANGE PROTEIN DSBE"/>
    <property type="match status" value="1"/>
</dbReference>
<accession>A0A220MKJ1</accession>
<evidence type="ECO:0000256" key="1">
    <source>
        <dbReference type="ARBA" id="ARBA00023157"/>
    </source>
</evidence>
<dbReference type="SUPFAM" id="SSF52833">
    <property type="entry name" value="Thioredoxin-like"/>
    <property type="match status" value="1"/>
</dbReference>
<dbReference type="Pfam" id="PF00578">
    <property type="entry name" value="AhpC-TSA"/>
    <property type="match status" value="1"/>
</dbReference>
<dbReference type="Gene3D" id="3.40.30.10">
    <property type="entry name" value="Glutaredoxin"/>
    <property type="match status" value="1"/>
</dbReference>
<protein>
    <submittedName>
        <fullName evidence="3">Thiol-disulfide oxidoreductase</fullName>
    </submittedName>
</protein>
<dbReference type="KEGG" id="bfm:BP422_20160"/>
<reference evidence="3 4" key="1">
    <citation type="submission" date="2016-11" db="EMBL/GenBank/DDBJ databases">
        <authorList>
            <person name="Jaros S."/>
            <person name="Januszkiewicz K."/>
            <person name="Wedrychowicz H."/>
        </authorList>
    </citation>
    <scope>NUCLEOTIDE SEQUENCE [LARGE SCALE GENOMIC DNA]</scope>
    <source>
        <strain evidence="3 4">NF2</strain>
    </source>
</reference>
<name>A0A220MKJ1_9BACL</name>
<dbReference type="Proteomes" id="UP000197781">
    <property type="component" value="Chromosome"/>
</dbReference>
<dbReference type="PANTHER" id="PTHR42852:SF12">
    <property type="entry name" value="THIOL-DISULFIDE OXIDOREDUCTASE YKUV"/>
    <property type="match status" value="1"/>
</dbReference>
<dbReference type="InterPro" id="IPR036249">
    <property type="entry name" value="Thioredoxin-like_sf"/>
</dbReference>
<dbReference type="EMBL" id="CP018145">
    <property type="protein sequence ID" value="ASJ55658.1"/>
    <property type="molecule type" value="Genomic_DNA"/>
</dbReference>
<dbReference type="AlphaFoldDB" id="A0A220MKJ1"/>
<feature type="domain" description="Thioredoxin" evidence="2">
    <location>
        <begin position="1"/>
        <end position="131"/>
    </location>
</feature>
<dbReference type="PROSITE" id="PS51352">
    <property type="entry name" value="THIOREDOXIN_2"/>
    <property type="match status" value="1"/>
</dbReference>
<dbReference type="InterPro" id="IPR000866">
    <property type="entry name" value="AhpC/TSA"/>
</dbReference>
<evidence type="ECO:0000313" key="3">
    <source>
        <dbReference type="EMBL" id="ASJ55658.1"/>
    </source>
</evidence>
<sequence length="165" mass="18879">MRLREEMPDFPGITEWINGQATKADLAGSPVLVHIWSVSCYMCKESMPSINEWRDQYAANGLKVIGIHTPHSEKDTDIEMIKKAIAEQHLTHPIAIDNDRKTVDAFQNEYVPAFYLFDEALQLRHFQAGEKGLQLVKKTLVQNFGERRGFLECSSNYVCVMDCTR</sequence>
<organism evidence="3 4">
    <name type="scientific">Brevibacillus formosus</name>
    <dbReference type="NCBI Taxonomy" id="54913"/>
    <lineage>
        <taxon>Bacteria</taxon>
        <taxon>Bacillati</taxon>
        <taxon>Bacillota</taxon>
        <taxon>Bacilli</taxon>
        <taxon>Bacillales</taxon>
        <taxon>Paenibacillaceae</taxon>
        <taxon>Brevibacillus</taxon>
    </lineage>
</organism>
<dbReference type="InterPro" id="IPR050553">
    <property type="entry name" value="Thioredoxin_ResA/DsbE_sf"/>
</dbReference>
<dbReference type="InterPro" id="IPR013766">
    <property type="entry name" value="Thioredoxin_domain"/>
</dbReference>
<dbReference type="GO" id="GO:0016209">
    <property type="term" value="F:antioxidant activity"/>
    <property type="evidence" value="ECO:0007669"/>
    <property type="project" value="InterPro"/>
</dbReference>